<evidence type="ECO:0000313" key="4">
    <source>
        <dbReference type="EMBL" id="SOE51487.1"/>
    </source>
</evidence>
<feature type="chain" id="PRO_5015062381" evidence="2">
    <location>
        <begin position="27"/>
        <end position="326"/>
    </location>
</feature>
<evidence type="ECO:0000256" key="1">
    <source>
        <dbReference type="ARBA" id="ARBA00006987"/>
    </source>
</evidence>
<dbReference type="OrthoDB" id="8678477at2"/>
<accession>A0A1C3JWQ8</accession>
<dbReference type="Gene3D" id="3.40.190.10">
    <property type="entry name" value="Periplasmic binding protein-like II"/>
    <property type="match status" value="1"/>
</dbReference>
<reference evidence="3 5" key="1">
    <citation type="submission" date="2016-06" db="EMBL/GenBank/DDBJ databases">
        <authorList>
            <person name="Kjaerup R.B."/>
            <person name="Dalgaard T.S."/>
            <person name="Juul-Madsen H.R."/>
        </authorList>
    </citation>
    <scope>NUCLEOTIDE SEQUENCE [LARGE SCALE GENOMIC DNA]</scope>
    <source>
        <strain evidence="3">Orrdi1</strain>
    </source>
</reference>
<dbReference type="EMBL" id="FLRC01000001">
    <property type="protein sequence ID" value="SBT23650.1"/>
    <property type="molecule type" value="Genomic_DNA"/>
</dbReference>
<proteinExistence type="inferred from homology"/>
<name>A0A1C3JWQ8_9BURK</name>
<sequence length="326" mass="33932">MRSVAMLCRMAVVACVGMAPALAAQAQDYPNRPVRLIVPFTPGGSTDVMARLLAPVLGQRLGQTIVVENKPGAGTVLGADLVARSPADGYTLLLSAASTYTVNPVVYASLPYDHEKAFQPLGIVASTPLVLLANPGRIKANTLKELAAEAAGHADLAYGSFGSGSTSHFAGEMLNTALGIQPVHVPYRGSAPAMTDLIGGQVPLTVDTVVAAAPQVSAGKVKALAVTSAQRSQMLPDVPTATESGYPSVQFSTWFAFVAPAGLPAPVSAKLEQAIAGMMADKAVRDSLLANGYEPEYGTPAQYRERVAEELPRLRRIAQDAKIQAN</sequence>
<dbReference type="PIRSF" id="PIRSF017082">
    <property type="entry name" value="YflP"/>
    <property type="match status" value="1"/>
</dbReference>
<reference evidence="4 5" key="2">
    <citation type="submission" date="2017-08" db="EMBL/GenBank/DDBJ databases">
        <authorList>
            <person name="de Groot N.N."/>
        </authorList>
    </citation>
    <scope>NUCLEOTIDE SEQUENCE [LARGE SCALE GENOMIC DNA]</scope>
    <source>
        <strain evidence="4">Orrdi1</strain>
    </source>
</reference>
<dbReference type="Proteomes" id="UP000078558">
    <property type="component" value="Chromosome I"/>
</dbReference>
<evidence type="ECO:0000313" key="5">
    <source>
        <dbReference type="Proteomes" id="UP000078558"/>
    </source>
</evidence>
<dbReference type="AlphaFoldDB" id="A0A1C3JWQ8"/>
<protein>
    <submittedName>
        <fullName evidence="3">Tricarboxylate transport protein TctC</fullName>
    </submittedName>
</protein>
<feature type="signal peptide" evidence="2">
    <location>
        <begin position="1"/>
        <end position="26"/>
    </location>
</feature>
<dbReference type="InterPro" id="IPR005064">
    <property type="entry name" value="BUG"/>
</dbReference>
<dbReference type="KEGG" id="odi:ODI_R3479"/>
<dbReference type="Gene3D" id="3.40.190.150">
    <property type="entry name" value="Bordetella uptake gene, domain 1"/>
    <property type="match status" value="1"/>
</dbReference>
<dbReference type="InterPro" id="IPR042100">
    <property type="entry name" value="Bug_dom1"/>
</dbReference>
<dbReference type="PANTHER" id="PTHR42928:SF5">
    <property type="entry name" value="BLR1237 PROTEIN"/>
    <property type="match status" value="1"/>
</dbReference>
<gene>
    <name evidence="3" type="ORF">ODI_00186</name>
    <name evidence="4" type="ORF">ODI_R3479</name>
</gene>
<dbReference type="SUPFAM" id="SSF53850">
    <property type="entry name" value="Periplasmic binding protein-like II"/>
    <property type="match status" value="1"/>
</dbReference>
<dbReference type="PANTHER" id="PTHR42928">
    <property type="entry name" value="TRICARBOXYLATE-BINDING PROTEIN"/>
    <property type="match status" value="1"/>
</dbReference>
<keyword evidence="2" id="KW-0732">Signal</keyword>
<dbReference type="STRING" id="1851544.ODI_00186"/>
<dbReference type="EMBL" id="LT907988">
    <property type="protein sequence ID" value="SOE51487.1"/>
    <property type="molecule type" value="Genomic_DNA"/>
</dbReference>
<dbReference type="CDD" id="cd13578">
    <property type="entry name" value="PBP2_Bug27"/>
    <property type="match status" value="1"/>
</dbReference>
<keyword evidence="5" id="KW-1185">Reference proteome</keyword>
<evidence type="ECO:0000313" key="3">
    <source>
        <dbReference type="EMBL" id="SBT23650.1"/>
    </source>
</evidence>
<evidence type="ECO:0000256" key="2">
    <source>
        <dbReference type="SAM" id="SignalP"/>
    </source>
</evidence>
<dbReference type="Pfam" id="PF03401">
    <property type="entry name" value="TctC"/>
    <property type="match status" value="1"/>
</dbReference>
<comment type="similarity">
    <text evidence="1">Belongs to the UPF0065 (bug) family.</text>
</comment>
<dbReference type="RefSeq" id="WP_067748878.1">
    <property type="nucleotide sequence ID" value="NZ_LT907988.1"/>
</dbReference>
<organism evidence="3 5">
    <name type="scientific">Orrella dioscoreae</name>
    <dbReference type="NCBI Taxonomy" id="1851544"/>
    <lineage>
        <taxon>Bacteria</taxon>
        <taxon>Pseudomonadati</taxon>
        <taxon>Pseudomonadota</taxon>
        <taxon>Betaproteobacteria</taxon>
        <taxon>Burkholderiales</taxon>
        <taxon>Alcaligenaceae</taxon>
        <taxon>Orrella</taxon>
    </lineage>
</organism>